<reference evidence="1" key="1">
    <citation type="journal article" date="2014" name="Int. J. Syst. Evol. Microbiol.">
        <title>Complete genome sequence of Corynebacterium casei LMG S-19264T (=DSM 44701T), isolated from a smear-ripened cheese.</title>
        <authorList>
            <consortium name="US DOE Joint Genome Institute (JGI-PGF)"/>
            <person name="Walter F."/>
            <person name="Albersmeier A."/>
            <person name="Kalinowski J."/>
            <person name="Ruckert C."/>
        </authorList>
    </citation>
    <scope>NUCLEOTIDE SEQUENCE</scope>
    <source>
        <strain evidence="1">CGMCC 4.7312</strain>
    </source>
</reference>
<keyword evidence="2" id="KW-1185">Reference proteome</keyword>
<comment type="caution">
    <text evidence="1">The sequence shown here is derived from an EMBL/GenBank/DDBJ whole genome shotgun (WGS) entry which is preliminary data.</text>
</comment>
<gene>
    <name evidence="1" type="ORF">GCM10011608_11070</name>
</gene>
<name>A0A917WTS6_9ACTN</name>
<evidence type="ECO:0000313" key="2">
    <source>
        <dbReference type="Proteomes" id="UP000608890"/>
    </source>
</evidence>
<dbReference type="EMBL" id="BMNB01000003">
    <property type="protein sequence ID" value="GGM27999.1"/>
    <property type="molecule type" value="Genomic_DNA"/>
</dbReference>
<proteinExistence type="predicted"/>
<dbReference type="RefSeq" id="WP_189041145.1">
    <property type="nucleotide sequence ID" value="NZ_BMNB01000003.1"/>
</dbReference>
<protein>
    <submittedName>
        <fullName evidence="1">Uncharacterized protein</fullName>
    </submittedName>
</protein>
<dbReference type="AlphaFoldDB" id="A0A917WTS6"/>
<evidence type="ECO:0000313" key="1">
    <source>
        <dbReference type="EMBL" id="GGM27999.1"/>
    </source>
</evidence>
<sequence>MTADVCTIVTEFLGINLGPCGREATHTTTGRCGHGHTRTRPICVLHTESFQANPPAIMCEQCDGEGRETQMAVQVGEVTP</sequence>
<reference evidence="1" key="2">
    <citation type="submission" date="2020-09" db="EMBL/GenBank/DDBJ databases">
        <authorList>
            <person name="Sun Q."/>
            <person name="Zhou Y."/>
        </authorList>
    </citation>
    <scope>NUCLEOTIDE SEQUENCE</scope>
    <source>
        <strain evidence="1">CGMCC 4.7312</strain>
    </source>
</reference>
<dbReference type="Proteomes" id="UP000608890">
    <property type="component" value="Unassembled WGS sequence"/>
</dbReference>
<organism evidence="1 2">
    <name type="scientific">Micromonospora sonchi</name>
    <dbReference type="NCBI Taxonomy" id="1763543"/>
    <lineage>
        <taxon>Bacteria</taxon>
        <taxon>Bacillati</taxon>
        <taxon>Actinomycetota</taxon>
        <taxon>Actinomycetes</taxon>
        <taxon>Micromonosporales</taxon>
        <taxon>Micromonosporaceae</taxon>
        <taxon>Micromonospora</taxon>
    </lineage>
</organism>
<accession>A0A917WTS6</accession>